<sequence length="605" mass="64785">MGVNVTRVVKFIRKGDKGSDAVRYWLIPSVSSVSMADVEGGDGKPTPSSVSCRLVKQVGDDTPTTITNAASAGLTMSYAFKRNDNILTQITTYSGGLITVPTNTAYRAIDFYLYRGAQLIDTATIAIVCDGEPGEPGKDGVSYAVILSPNSIAVTAAGLVVCESDDITATAYKNVGGVTSEAKDGTMRLFYTKADGTTSNVAATGVKANAAAIYTAVWFEYIVNSKTVASAALVINREGQTGAQGDRGPVLRGPQAWSDCATGYNFQCGAKGEAYKDVVLYGNNYYSCVKSHTKTTGNYPGSTADKLNSYWQLGDKIELVATKILLASYALVKNLGVECIDMRDAAGNILFQAKDGNVTCKTGVFDGITVRNAEIESGRIAGFKVSGTGLTNDPFTNDAYIVFRNDERKAFAGIGGNVLPASSGARAVARFENHDPGDFFGLGTNYGALISARGLRDNIAIQMDGGTISGMALRNTIIGTAITAKTLTRYDYNVITINTDACVLTLPTMQLYDDGHVIRIKRLGSGALKLQLGYCYTYNSDGTTGRYSKPCLIYDQNNTLTGTNTLEFISVCDAMELVWCRDIIRTIGNTTYYGAWVQYKLPRDW</sequence>
<name>R4JC22_9BACT</name>
<proteinExistence type="predicted"/>
<organism evidence="1">
    <name type="scientific">uncultured bacterium BAC10G6</name>
    <dbReference type="NCBI Taxonomy" id="1329522"/>
    <lineage>
        <taxon>Bacteria</taxon>
        <taxon>environmental samples</taxon>
    </lineage>
</organism>
<gene>
    <name evidence="1" type="ORF">metaSSY_00250</name>
</gene>
<dbReference type="EMBL" id="KC595276">
    <property type="protein sequence ID" value="AGK84779.1"/>
    <property type="molecule type" value="Genomic_DNA"/>
</dbReference>
<protein>
    <submittedName>
        <fullName evidence="1">Uncharacterized protein</fullName>
    </submittedName>
</protein>
<evidence type="ECO:0000313" key="1">
    <source>
        <dbReference type="EMBL" id="AGK84779.1"/>
    </source>
</evidence>
<dbReference type="AlphaFoldDB" id="R4JC22"/>
<reference evidence="1" key="1">
    <citation type="journal article" date="2013" name="Appl. Environ. Microbiol.">
        <title>Functional screening of a metagenomic library reveals operons responsible for enhanced intestinal colonization by gut commensal microbes.</title>
        <authorList>
            <person name="Yoon M.Y."/>
            <person name="Lee K.M."/>
            <person name="Yoon Y."/>
            <person name="Go J."/>
            <person name="Park Y."/>
            <person name="Cho Y.J."/>
            <person name="Tannock G.W."/>
            <person name="Yoon S.S."/>
        </authorList>
    </citation>
    <scope>NUCLEOTIDE SEQUENCE</scope>
</reference>
<accession>R4JC22</accession>